<feature type="region of interest" description="Disordered" evidence="1">
    <location>
        <begin position="386"/>
        <end position="421"/>
    </location>
</feature>
<evidence type="ECO:0000259" key="2">
    <source>
        <dbReference type="Pfam" id="PF09994"/>
    </source>
</evidence>
<proteinExistence type="predicted"/>
<evidence type="ECO:0000256" key="1">
    <source>
        <dbReference type="SAM" id="MobiDB-lite"/>
    </source>
</evidence>
<accession>A0A179BRT6</accession>
<dbReference type="Pfam" id="PF09994">
    <property type="entry name" value="T6SS_Tle1-like_cat"/>
    <property type="match status" value="1"/>
</dbReference>
<dbReference type="RefSeq" id="WP_064247764.1">
    <property type="nucleotide sequence ID" value="NZ_CAXUSC020000001.1"/>
</dbReference>
<dbReference type="eggNOG" id="COG3673">
    <property type="taxonomic scope" value="Bacteria"/>
</dbReference>
<dbReference type="AlphaFoldDB" id="A0A179BRT6"/>
<comment type="caution">
    <text evidence="3">The sequence shown here is derived from an EMBL/GenBank/DDBJ whole genome shotgun (WGS) entry which is preliminary data.</text>
</comment>
<dbReference type="SUPFAM" id="SSF53474">
    <property type="entry name" value="alpha/beta-Hydrolases"/>
    <property type="match status" value="1"/>
</dbReference>
<organism evidence="3">
    <name type="scientific">Rhizobium leguminosarum</name>
    <dbReference type="NCBI Taxonomy" id="384"/>
    <lineage>
        <taxon>Bacteria</taxon>
        <taxon>Pseudomonadati</taxon>
        <taxon>Pseudomonadota</taxon>
        <taxon>Alphaproteobacteria</taxon>
        <taxon>Hyphomicrobiales</taxon>
        <taxon>Rhizobiaceae</taxon>
        <taxon>Rhizobium/Agrobacterium group</taxon>
        <taxon>Rhizobium</taxon>
    </lineage>
</organism>
<protein>
    <recommendedName>
        <fullName evidence="2">T6SS Phospholipase effector Tle1-like catalytic domain-containing protein</fullName>
    </recommendedName>
</protein>
<sequence>MSKNIVILFDGTSNEIAADRTNILRLFGVLKRSSTQIVYYDPGVGTFGAANAWSRAYRKSIEVWGLATGWGLDQNVKEAYRFIVDNYEHAPRGSGEDSDRIHIFGFSRGAYSARVLAGFIHALGIVSRHHVNLIDYAYRTYKGISDNEAKAGGFAGTTDDDAPSAFSSMRLYERTLKTYRPKIKLLGLFDTVASVIEMGKWLPQLRTLPFTRKNPSVEWLRHAMAIDERRTMFNPMPWTPGQEYWGGPFRPKEPVPQNVKEVWFAGVHGDIGGGYPEKESGIIKIPLEWMISETRQTGLDYIDQTVKAVVLGHNSRPIQNYVAPNAQANPHHSMTAGWRLLEYVPRRVPETSWRKRGNTEGIYLPLQDRRFIPDGAVIHQSVIDRGNLSPNLPRQGSFTIEPWSDRPPAKDGPDHPPSGQF</sequence>
<name>A0A179BRT6_RHILE</name>
<dbReference type="PANTHER" id="PTHR33840:SF1">
    <property type="entry name" value="TLE1 PHOSPHOLIPASE DOMAIN-CONTAINING PROTEIN"/>
    <property type="match status" value="1"/>
</dbReference>
<feature type="compositionally biased region" description="Polar residues" evidence="1">
    <location>
        <begin position="388"/>
        <end position="398"/>
    </location>
</feature>
<dbReference type="InterPro" id="IPR029058">
    <property type="entry name" value="AB_hydrolase_fold"/>
</dbReference>
<dbReference type="InterPro" id="IPR018712">
    <property type="entry name" value="Tle1-like_cat"/>
</dbReference>
<reference evidence="3" key="1">
    <citation type="submission" date="2016-04" db="EMBL/GenBank/DDBJ databases">
        <title>Fast-growing isolate from the root nodules of Vavilovia formosa.</title>
        <authorList>
            <person name="Kimeklis A."/>
            <person name="Safronova V."/>
            <person name="Belimov A."/>
            <person name="Andronov E."/>
        </authorList>
    </citation>
    <scope>NUCLEOTIDE SEQUENCE [LARGE SCALE GENOMIC DNA]</scope>
    <source>
        <strain evidence="3">Vaf-46</strain>
    </source>
</reference>
<dbReference type="EMBL" id="LWBS01000220">
    <property type="protein sequence ID" value="OAP93993.1"/>
    <property type="molecule type" value="Genomic_DNA"/>
</dbReference>
<feature type="compositionally biased region" description="Basic and acidic residues" evidence="1">
    <location>
        <begin position="403"/>
        <end position="414"/>
    </location>
</feature>
<evidence type="ECO:0000313" key="3">
    <source>
        <dbReference type="EMBL" id="OAP93993.1"/>
    </source>
</evidence>
<gene>
    <name evidence="3" type="ORF">A4U53_01925</name>
</gene>
<dbReference type="PANTHER" id="PTHR33840">
    <property type="match status" value="1"/>
</dbReference>
<feature type="domain" description="T6SS Phospholipase effector Tle1-like catalytic" evidence="2">
    <location>
        <begin position="3"/>
        <end position="293"/>
    </location>
</feature>